<name>A0ABD0Z8G3_CARAN</name>
<dbReference type="PANTHER" id="PTHR31260">
    <property type="entry name" value="CYSTATIN/MONELLIN SUPERFAMILY PROTEIN"/>
    <property type="match status" value="1"/>
</dbReference>
<sequence>MALDANQIAYRDKHIEELREYWVRVSESEGFDIEGIPPVANGMARRVCRSDPIEYPYMAMVNSYARMGLHRYNFSHGTHFKFMSVKKFNYTDGCLQSYFITLNARDPVTKSQTTFQVGVSEERFAKLHLKCFIARPKGTLKTLKRHRQPHDIPPKYELPHWPSDLNDTTRFYEVKESELKSNDWIHLYLELAIVRNDPLIPAEVLSGLKIVKVSIKTSEDVEPNERLQAKSATFYITFKNLANARVGELGEDVERKVIVRRVVDELTGDFTLFGGFGFYIGEVAEERPMSSTSVERPTKRRRRPPLDWSVLRNQCTFEYEKKHNLPYPK</sequence>
<gene>
    <name evidence="1" type="ORF">V5N11_032160</name>
</gene>
<dbReference type="PANTHER" id="PTHR31260:SF28">
    <property type="entry name" value="CYSTATIN DOMAIN PROTEIN"/>
    <property type="match status" value="1"/>
</dbReference>
<comment type="caution">
    <text evidence="1">The sequence shown here is derived from an EMBL/GenBank/DDBJ whole genome shotgun (WGS) entry which is preliminary data.</text>
</comment>
<evidence type="ECO:0000313" key="2">
    <source>
        <dbReference type="Proteomes" id="UP001558713"/>
    </source>
</evidence>
<accession>A0ABD0Z8G3</accession>
<dbReference type="Proteomes" id="UP001558713">
    <property type="component" value="Unassembled WGS sequence"/>
</dbReference>
<dbReference type="AlphaFoldDB" id="A0ABD0Z8G3"/>
<dbReference type="NCBIfam" id="TIGR01572">
    <property type="entry name" value="A_thl_para_3677"/>
    <property type="match status" value="1"/>
</dbReference>
<proteinExistence type="predicted"/>
<protein>
    <submittedName>
        <fullName evidence="1">Uncharacterized protein</fullName>
    </submittedName>
</protein>
<dbReference type="InterPro" id="IPR006462">
    <property type="entry name" value="MS5"/>
</dbReference>
<evidence type="ECO:0000313" key="1">
    <source>
        <dbReference type="EMBL" id="KAL1190987.1"/>
    </source>
</evidence>
<reference evidence="1 2" key="1">
    <citation type="submission" date="2024-04" db="EMBL/GenBank/DDBJ databases">
        <title>Genome assembly C_amara_ONT_v2.</title>
        <authorList>
            <person name="Yant L."/>
            <person name="Moore C."/>
            <person name="Slenker M."/>
        </authorList>
    </citation>
    <scope>NUCLEOTIDE SEQUENCE [LARGE SCALE GENOMIC DNA]</scope>
    <source>
        <tissue evidence="1">Leaf</tissue>
    </source>
</reference>
<dbReference type="EMBL" id="JBANAX010000863">
    <property type="protein sequence ID" value="KAL1190987.1"/>
    <property type="molecule type" value="Genomic_DNA"/>
</dbReference>
<keyword evidence="2" id="KW-1185">Reference proteome</keyword>
<dbReference type="Pfam" id="PF04776">
    <property type="entry name" value="protein_MS5"/>
    <property type="match status" value="1"/>
</dbReference>
<organism evidence="1 2">
    <name type="scientific">Cardamine amara subsp. amara</name>
    <dbReference type="NCBI Taxonomy" id="228776"/>
    <lineage>
        <taxon>Eukaryota</taxon>
        <taxon>Viridiplantae</taxon>
        <taxon>Streptophyta</taxon>
        <taxon>Embryophyta</taxon>
        <taxon>Tracheophyta</taxon>
        <taxon>Spermatophyta</taxon>
        <taxon>Magnoliopsida</taxon>
        <taxon>eudicotyledons</taxon>
        <taxon>Gunneridae</taxon>
        <taxon>Pentapetalae</taxon>
        <taxon>rosids</taxon>
        <taxon>malvids</taxon>
        <taxon>Brassicales</taxon>
        <taxon>Brassicaceae</taxon>
        <taxon>Cardamineae</taxon>
        <taxon>Cardamine</taxon>
    </lineage>
</organism>